<dbReference type="PANTHER" id="PTHR42852">
    <property type="entry name" value="THIOL:DISULFIDE INTERCHANGE PROTEIN DSBE"/>
    <property type="match status" value="1"/>
</dbReference>
<organism evidence="2 3">
    <name type="scientific">Haloterrigena gelatinilytica</name>
    <dbReference type="NCBI Taxonomy" id="2741724"/>
    <lineage>
        <taxon>Archaea</taxon>
        <taxon>Methanobacteriati</taxon>
        <taxon>Methanobacteriota</taxon>
        <taxon>Stenosarchaea group</taxon>
        <taxon>Halobacteria</taxon>
        <taxon>Halobacteriales</taxon>
        <taxon>Natrialbaceae</taxon>
        <taxon>Haloterrigena</taxon>
    </lineage>
</organism>
<evidence type="ECO:0000259" key="1">
    <source>
        <dbReference type="PROSITE" id="PS51352"/>
    </source>
</evidence>
<dbReference type="EMBL" id="JABURA010000004">
    <property type="protein sequence ID" value="NUB93908.1"/>
    <property type="molecule type" value="Genomic_DNA"/>
</dbReference>
<comment type="caution">
    <text evidence="2">The sequence shown here is derived from an EMBL/GenBank/DDBJ whole genome shotgun (WGS) entry which is preliminary data.</text>
</comment>
<protein>
    <submittedName>
        <fullName evidence="2">TlpA family protein disulfide reductase</fullName>
    </submittedName>
</protein>
<dbReference type="OrthoDB" id="115386at2157"/>
<dbReference type="PROSITE" id="PS51352">
    <property type="entry name" value="THIOREDOXIN_2"/>
    <property type="match status" value="1"/>
</dbReference>
<dbReference type="InterPro" id="IPR050553">
    <property type="entry name" value="Thioredoxin_ResA/DsbE_sf"/>
</dbReference>
<dbReference type="GO" id="GO:0016491">
    <property type="term" value="F:oxidoreductase activity"/>
    <property type="evidence" value="ECO:0007669"/>
    <property type="project" value="InterPro"/>
</dbReference>
<dbReference type="SUPFAM" id="SSF52833">
    <property type="entry name" value="Thioredoxin-like"/>
    <property type="match status" value="1"/>
</dbReference>
<evidence type="ECO:0000313" key="2">
    <source>
        <dbReference type="EMBL" id="NUB93908.1"/>
    </source>
</evidence>
<dbReference type="InterPro" id="IPR036249">
    <property type="entry name" value="Thioredoxin-like_sf"/>
</dbReference>
<sequence>MRRRELLAGLGSAGVVVGGGAAAVYGLPSVDRLLDENEDDSREPIEIETIDAPGSDAGTISVPDLGRVTFVDFFGTWCGPCIEQMPALGEAASQFGDEVLFCSVTNESIPEAELADWWDEHGGSWTVGVDPSAELTSEYPGGVPRAVALDDGGVVQWSGTGIKSADELVDGIERAIAESDVESA</sequence>
<feature type="domain" description="Thioredoxin" evidence="1">
    <location>
        <begin position="41"/>
        <end position="177"/>
    </location>
</feature>
<dbReference type="PANTHER" id="PTHR42852:SF17">
    <property type="entry name" value="THIOREDOXIN-LIKE PROTEIN HI_1115"/>
    <property type="match status" value="1"/>
</dbReference>
<dbReference type="InterPro" id="IPR013766">
    <property type="entry name" value="Thioredoxin_domain"/>
</dbReference>
<evidence type="ECO:0000313" key="3">
    <source>
        <dbReference type="Proteomes" id="UP000728647"/>
    </source>
</evidence>
<gene>
    <name evidence="2" type="ORF">HT576_23320</name>
</gene>
<accession>A0A8J8GPH7</accession>
<dbReference type="Pfam" id="PF08534">
    <property type="entry name" value="Redoxin"/>
    <property type="match status" value="1"/>
</dbReference>
<dbReference type="AlphaFoldDB" id="A0A8J8GPH7"/>
<reference evidence="2" key="1">
    <citation type="submission" date="2020-06" db="EMBL/GenBank/DDBJ databases">
        <title>Haloterrigena sp. nov., an extremely halophilic archaeon isolated from a saline sediment.</title>
        <authorList>
            <person name="Liu B.-B."/>
        </authorList>
    </citation>
    <scope>NUCLEOTIDE SEQUENCE</scope>
    <source>
        <strain evidence="2">SYSU A121-1</strain>
    </source>
</reference>
<name>A0A8J8GPH7_9EURY</name>
<dbReference type="CDD" id="cd02966">
    <property type="entry name" value="TlpA_like_family"/>
    <property type="match status" value="1"/>
</dbReference>
<dbReference type="Gene3D" id="3.40.30.10">
    <property type="entry name" value="Glutaredoxin"/>
    <property type="match status" value="1"/>
</dbReference>
<proteinExistence type="predicted"/>
<dbReference type="InterPro" id="IPR013740">
    <property type="entry name" value="Redoxin"/>
</dbReference>
<dbReference type="RefSeq" id="WP_174703547.1">
    <property type="nucleotide sequence ID" value="NZ_JABURA010000004.1"/>
</dbReference>
<dbReference type="Proteomes" id="UP000728647">
    <property type="component" value="Unassembled WGS sequence"/>
</dbReference>